<evidence type="ECO:0000313" key="3">
    <source>
        <dbReference type="Proteomes" id="UP000559027"/>
    </source>
</evidence>
<dbReference type="AlphaFoldDB" id="A0A8H5D8N2"/>
<feature type="region of interest" description="Disordered" evidence="1">
    <location>
        <begin position="40"/>
        <end position="77"/>
    </location>
</feature>
<dbReference type="OrthoDB" id="3060221at2759"/>
<evidence type="ECO:0000256" key="1">
    <source>
        <dbReference type="SAM" id="MobiDB-lite"/>
    </source>
</evidence>
<feature type="compositionally biased region" description="Polar residues" evidence="1">
    <location>
        <begin position="110"/>
        <end position="125"/>
    </location>
</feature>
<protein>
    <submittedName>
        <fullName evidence="2">Uncharacterized protein</fullName>
    </submittedName>
</protein>
<sequence length="494" mass="53776">MEKRKGLAVEEIPDAKRCRKQDLNNRYDRMIQVMRMTYPKKRTSHDTPVSIAPPVAANNHKPRVLPPEKSYQTPGEHLGKDFSLIKLDGRRPLVGLASETETVLVGRGSGPTTQGNSVVQNTDSGSLPSWLAQTFATPPRKHPLRSLLSMNVNESSSLEAHPSSDSTAVDMVKSSPESKQLLLVLEADDTPTSPSTLISGSTCVNSGISEQKTRQYAPSPKELNYNQTIEHASEISALQIAHFKPFATPGPASAISRPLSPLPIAVTGLNINMFPSPKNPVHHDGAYVDRIVSVLPIGGEGDAWEREPHTYFVESTESGRHIPVCKGHPYLGHADLSRTPSASAHPVSNANRPVYFDSLDSPIEKCLSPDSSSEPFVLDVEELDFRWTRFDCTRISQNNAAEGPGDTLSAERGYILPVLSVDEETAQQKGLRSPSPDEDRFRFQAVLDETELRSPENAQAEKTRGAFAPTSSIYISPLSRATSSNHGPVAPSGL</sequence>
<gene>
    <name evidence="2" type="ORF">D9756_005257</name>
</gene>
<dbReference type="EMBL" id="JAACJO010000008">
    <property type="protein sequence ID" value="KAF5354743.1"/>
    <property type="molecule type" value="Genomic_DNA"/>
</dbReference>
<organism evidence="2 3">
    <name type="scientific">Leucocoprinus leucothites</name>
    <dbReference type="NCBI Taxonomy" id="201217"/>
    <lineage>
        <taxon>Eukaryota</taxon>
        <taxon>Fungi</taxon>
        <taxon>Dikarya</taxon>
        <taxon>Basidiomycota</taxon>
        <taxon>Agaricomycotina</taxon>
        <taxon>Agaricomycetes</taxon>
        <taxon>Agaricomycetidae</taxon>
        <taxon>Agaricales</taxon>
        <taxon>Agaricineae</taxon>
        <taxon>Agaricaceae</taxon>
        <taxon>Leucocoprinus</taxon>
    </lineage>
</organism>
<feature type="region of interest" description="Disordered" evidence="1">
    <location>
        <begin position="105"/>
        <end position="125"/>
    </location>
</feature>
<proteinExistence type="predicted"/>
<keyword evidence="3" id="KW-1185">Reference proteome</keyword>
<dbReference type="Proteomes" id="UP000559027">
    <property type="component" value="Unassembled WGS sequence"/>
</dbReference>
<accession>A0A8H5D8N2</accession>
<comment type="caution">
    <text evidence="2">The sequence shown here is derived from an EMBL/GenBank/DDBJ whole genome shotgun (WGS) entry which is preliminary data.</text>
</comment>
<name>A0A8H5D8N2_9AGAR</name>
<reference evidence="2 3" key="1">
    <citation type="journal article" date="2020" name="ISME J.">
        <title>Uncovering the hidden diversity of litter-decomposition mechanisms in mushroom-forming fungi.</title>
        <authorList>
            <person name="Floudas D."/>
            <person name="Bentzer J."/>
            <person name="Ahren D."/>
            <person name="Johansson T."/>
            <person name="Persson P."/>
            <person name="Tunlid A."/>
        </authorList>
    </citation>
    <scope>NUCLEOTIDE SEQUENCE [LARGE SCALE GENOMIC DNA]</scope>
    <source>
        <strain evidence="2 3">CBS 146.42</strain>
    </source>
</reference>
<evidence type="ECO:0000313" key="2">
    <source>
        <dbReference type="EMBL" id="KAF5354743.1"/>
    </source>
</evidence>